<dbReference type="AlphaFoldDB" id="A0A7R9M0J4"/>
<sequence length="56" mass="6839">MRNDCQHWCLSLLFTHQRTLQCLLHCHHRHRQQYTPPQLLFTYQSSHFLTDIPYSG</sequence>
<evidence type="ECO:0000313" key="1">
    <source>
        <dbReference type="EMBL" id="CAD7651133.1"/>
    </source>
</evidence>
<dbReference type="EMBL" id="OC910280">
    <property type="protein sequence ID" value="CAD7651133.1"/>
    <property type="molecule type" value="Genomic_DNA"/>
</dbReference>
<dbReference type="Proteomes" id="UP000759131">
    <property type="component" value="Unassembled WGS sequence"/>
</dbReference>
<dbReference type="EMBL" id="CAJPIZ010055705">
    <property type="protein sequence ID" value="CAG2123256.1"/>
    <property type="molecule type" value="Genomic_DNA"/>
</dbReference>
<accession>A0A7R9M0J4</accession>
<reference evidence="1" key="1">
    <citation type="submission" date="2020-11" db="EMBL/GenBank/DDBJ databases">
        <authorList>
            <person name="Tran Van P."/>
        </authorList>
    </citation>
    <scope>NUCLEOTIDE SEQUENCE</scope>
</reference>
<name>A0A7R9M0J4_9ACAR</name>
<protein>
    <submittedName>
        <fullName evidence="1">Uncharacterized protein</fullName>
    </submittedName>
</protein>
<organism evidence="1">
    <name type="scientific">Medioppia subpectinata</name>
    <dbReference type="NCBI Taxonomy" id="1979941"/>
    <lineage>
        <taxon>Eukaryota</taxon>
        <taxon>Metazoa</taxon>
        <taxon>Ecdysozoa</taxon>
        <taxon>Arthropoda</taxon>
        <taxon>Chelicerata</taxon>
        <taxon>Arachnida</taxon>
        <taxon>Acari</taxon>
        <taxon>Acariformes</taxon>
        <taxon>Sarcoptiformes</taxon>
        <taxon>Oribatida</taxon>
        <taxon>Brachypylina</taxon>
        <taxon>Oppioidea</taxon>
        <taxon>Oppiidae</taxon>
        <taxon>Medioppia</taxon>
    </lineage>
</organism>
<gene>
    <name evidence="1" type="ORF">OSB1V03_LOCUS23201</name>
</gene>
<evidence type="ECO:0000313" key="2">
    <source>
        <dbReference type="Proteomes" id="UP000759131"/>
    </source>
</evidence>
<proteinExistence type="predicted"/>
<keyword evidence="2" id="KW-1185">Reference proteome</keyword>